<keyword evidence="3" id="KW-1185">Reference proteome</keyword>
<accession>A0AAV4Q4M9</accession>
<feature type="region of interest" description="Disordered" evidence="1">
    <location>
        <begin position="59"/>
        <end position="84"/>
    </location>
</feature>
<gene>
    <name evidence="2" type="ORF">CDAR_304941</name>
</gene>
<comment type="caution">
    <text evidence="2">The sequence shown here is derived from an EMBL/GenBank/DDBJ whole genome shotgun (WGS) entry which is preliminary data.</text>
</comment>
<protein>
    <submittedName>
        <fullName evidence="2">Uncharacterized protein</fullName>
    </submittedName>
</protein>
<dbReference type="EMBL" id="BPLQ01003907">
    <property type="protein sequence ID" value="GIY04294.1"/>
    <property type="molecule type" value="Genomic_DNA"/>
</dbReference>
<evidence type="ECO:0000256" key="1">
    <source>
        <dbReference type="SAM" id="MobiDB-lite"/>
    </source>
</evidence>
<name>A0AAV4Q4M9_9ARAC</name>
<feature type="region of interest" description="Disordered" evidence="1">
    <location>
        <begin position="1"/>
        <end position="36"/>
    </location>
</feature>
<dbReference type="Proteomes" id="UP001054837">
    <property type="component" value="Unassembled WGS sequence"/>
</dbReference>
<dbReference type="AlphaFoldDB" id="A0AAV4Q4M9"/>
<organism evidence="2 3">
    <name type="scientific">Caerostris darwini</name>
    <dbReference type="NCBI Taxonomy" id="1538125"/>
    <lineage>
        <taxon>Eukaryota</taxon>
        <taxon>Metazoa</taxon>
        <taxon>Ecdysozoa</taxon>
        <taxon>Arthropoda</taxon>
        <taxon>Chelicerata</taxon>
        <taxon>Arachnida</taxon>
        <taxon>Araneae</taxon>
        <taxon>Araneomorphae</taxon>
        <taxon>Entelegynae</taxon>
        <taxon>Araneoidea</taxon>
        <taxon>Araneidae</taxon>
        <taxon>Caerostris</taxon>
    </lineage>
</organism>
<evidence type="ECO:0000313" key="3">
    <source>
        <dbReference type="Proteomes" id="UP001054837"/>
    </source>
</evidence>
<proteinExistence type="predicted"/>
<evidence type="ECO:0000313" key="2">
    <source>
        <dbReference type="EMBL" id="GIY04294.1"/>
    </source>
</evidence>
<sequence>MYRDSSLLMAPMIPKSVAPPPPQGTSTIGKPVLSNAELTTSPKLRLEVQKLRNYDDVTRASSAPAAGSQKTSGSCEIRIRNAGL</sequence>
<reference evidence="2 3" key="1">
    <citation type="submission" date="2021-06" db="EMBL/GenBank/DDBJ databases">
        <title>Caerostris darwini draft genome.</title>
        <authorList>
            <person name="Kono N."/>
            <person name="Arakawa K."/>
        </authorList>
    </citation>
    <scope>NUCLEOTIDE SEQUENCE [LARGE SCALE GENOMIC DNA]</scope>
</reference>